<keyword evidence="2" id="KW-0813">Transport</keyword>
<feature type="domain" description="Cation/H+ exchanger transmembrane" evidence="12">
    <location>
        <begin position="29"/>
        <end position="465"/>
    </location>
</feature>
<evidence type="ECO:0000256" key="3">
    <source>
        <dbReference type="ARBA" id="ARBA00022449"/>
    </source>
</evidence>
<dbReference type="GO" id="GO:0006814">
    <property type="term" value="P:sodium ion transport"/>
    <property type="evidence" value="ECO:0007669"/>
    <property type="project" value="UniProtKB-KW"/>
</dbReference>
<dbReference type="HOGENOM" id="CLU_024407_2_1_1"/>
<evidence type="ECO:0000259" key="12">
    <source>
        <dbReference type="Pfam" id="PF00999"/>
    </source>
</evidence>
<reference evidence="13 14" key="1">
    <citation type="submission" date="2014-04" db="EMBL/GenBank/DDBJ databases">
        <authorList>
            <consortium name="DOE Joint Genome Institute"/>
            <person name="Kuo A."/>
            <person name="Girlanda M."/>
            <person name="Perotto S."/>
            <person name="Kohler A."/>
            <person name="Nagy L.G."/>
            <person name="Floudas D."/>
            <person name="Copeland A."/>
            <person name="Barry K.W."/>
            <person name="Cichocki N."/>
            <person name="Veneault-Fourrey C."/>
            <person name="LaButti K."/>
            <person name="Lindquist E.A."/>
            <person name="Lipzen A."/>
            <person name="Lundell T."/>
            <person name="Morin E."/>
            <person name="Murat C."/>
            <person name="Sun H."/>
            <person name="Tunlid A."/>
            <person name="Henrissat B."/>
            <person name="Grigoriev I.V."/>
            <person name="Hibbett D.S."/>
            <person name="Martin F."/>
            <person name="Nordberg H.P."/>
            <person name="Cantor M.N."/>
            <person name="Hua S.X."/>
        </authorList>
    </citation>
    <scope>NUCLEOTIDE SEQUENCE [LARGE SCALE GENOMIC DNA]</scope>
    <source>
        <strain evidence="13 14">MUT 4182</strain>
    </source>
</reference>
<feature type="transmembrane region" description="Helical" evidence="11">
    <location>
        <begin position="129"/>
        <end position="147"/>
    </location>
</feature>
<keyword evidence="9" id="KW-0739">Sodium transport</keyword>
<evidence type="ECO:0000256" key="8">
    <source>
        <dbReference type="ARBA" id="ARBA00023136"/>
    </source>
</evidence>
<dbReference type="Proteomes" id="UP000054248">
    <property type="component" value="Unassembled WGS sequence"/>
</dbReference>
<comment type="subcellular location">
    <subcellularLocation>
        <location evidence="1">Membrane</location>
        <topology evidence="1">Multi-pass membrane protein</topology>
    </subcellularLocation>
</comment>
<evidence type="ECO:0000256" key="5">
    <source>
        <dbReference type="ARBA" id="ARBA00022989"/>
    </source>
</evidence>
<evidence type="ECO:0000256" key="2">
    <source>
        <dbReference type="ARBA" id="ARBA00022448"/>
    </source>
</evidence>
<evidence type="ECO:0000256" key="6">
    <source>
        <dbReference type="ARBA" id="ARBA00023053"/>
    </source>
</evidence>
<gene>
    <name evidence="13" type="ORF">M407DRAFT_13570</name>
</gene>
<evidence type="ECO:0000256" key="1">
    <source>
        <dbReference type="ARBA" id="ARBA00004141"/>
    </source>
</evidence>
<name>A0A0C3MK90_9AGAM</name>
<dbReference type="PANTHER" id="PTHR43562">
    <property type="entry name" value="NAPA-TYPE SODIUM/HYDROGEN ANTIPORTER"/>
    <property type="match status" value="1"/>
</dbReference>
<dbReference type="InterPro" id="IPR006153">
    <property type="entry name" value="Cation/H_exchanger_TM"/>
</dbReference>
<keyword evidence="6" id="KW-0915">Sodium</keyword>
<feature type="transmembrane region" description="Helical" evidence="11">
    <location>
        <begin position="252"/>
        <end position="276"/>
    </location>
</feature>
<dbReference type="InterPro" id="IPR038770">
    <property type="entry name" value="Na+/solute_symporter_sf"/>
</dbReference>
<feature type="region of interest" description="Disordered" evidence="10">
    <location>
        <begin position="300"/>
        <end position="322"/>
    </location>
</feature>
<reference evidence="14" key="2">
    <citation type="submission" date="2015-01" db="EMBL/GenBank/DDBJ databases">
        <title>Evolutionary Origins and Diversification of the Mycorrhizal Mutualists.</title>
        <authorList>
            <consortium name="DOE Joint Genome Institute"/>
            <consortium name="Mycorrhizal Genomics Consortium"/>
            <person name="Kohler A."/>
            <person name="Kuo A."/>
            <person name="Nagy L.G."/>
            <person name="Floudas D."/>
            <person name="Copeland A."/>
            <person name="Barry K.W."/>
            <person name="Cichocki N."/>
            <person name="Veneault-Fourrey C."/>
            <person name="LaButti K."/>
            <person name="Lindquist E.A."/>
            <person name="Lipzen A."/>
            <person name="Lundell T."/>
            <person name="Morin E."/>
            <person name="Murat C."/>
            <person name="Riley R."/>
            <person name="Ohm R."/>
            <person name="Sun H."/>
            <person name="Tunlid A."/>
            <person name="Henrissat B."/>
            <person name="Grigoriev I.V."/>
            <person name="Hibbett D.S."/>
            <person name="Martin F."/>
        </authorList>
    </citation>
    <scope>NUCLEOTIDE SEQUENCE [LARGE SCALE GENOMIC DNA]</scope>
    <source>
        <strain evidence="14">MUT 4182</strain>
    </source>
</reference>
<keyword evidence="5 11" id="KW-1133">Transmembrane helix</keyword>
<dbReference type="Pfam" id="PF00999">
    <property type="entry name" value="Na_H_Exchanger"/>
    <property type="match status" value="1"/>
</dbReference>
<keyword evidence="4 11" id="KW-0812">Transmembrane</keyword>
<evidence type="ECO:0000256" key="10">
    <source>
        <dbReference type="SAM" id="MobiDB-lite"/>
    </source>
</evidence>
<evidence type="ECO:0000256" key="4">
    <source>
        <dbReference type="ARBA" id="ARBA00022692"/>
    </source>
</evidence>
<feature type="transmembrane region" description="Helical" evidence="11">
    <location>
        <begin position="176"/>
        <end position="197"/>
    </location>
</feature>
<keyword evidence="7" id="KW-0406">Ion transport</keyword>
<organism evidence="13 14">
    <name type="scientific">Tulasnella calospora MUT 4182</name>
    <dbReference type="NCBI Taxonomy" id="1051891"/>
    <lineage>
        <taxon>Eukaryota</taxon>
        <taxon>Fungi</taxon>
        <taxon>Dikarya</taxon>
        <taxon>Basidiomycota</taxon>
        <taxon>Agaricomycotina</taxon>
        <taxon>Agaricomycetes</taxon>
        <taxon>Cantharellales</taxon>
        <taxon>Tulasnellaceae</taxon>
        <taxon>Tulasnella</taxon>
    </lineage>
</organism>
<evidence type="ECO:0000313" key="14">
    <source>
        <dbReference type="Proteomes" id="UP000054248"/>
    </source>
</evidence>
<evidence type="ECO:0000313" key="13">
    <source>
        <dbReference type="EMBL" id="KIO34127.1"/>
    </source>
</evidence>
<keyword evidence="8 11" id="KW-0472">Membrane</keyword>
<proteinExistence type="predicted"/>
<protein>
    <recommendedName>
        <fullName evidence="12">Cation/H+ exchanger transmembrane domain-containing protein</fullName>
    </recommendedName>
</protein>
<dbReference type="GO" id="GO:0015297">
    <property type="term" value="F:antiporter activity"/>
    <property type="evidence" value="ECO:0007669"/>
    <property type="project" value="UniProtKB-KW"/>
</dbReference>
<dbReference type="Gene3D" id="1.20.1530.20">
    <property type="match status" value="2"/>
</dbReference>
<feature type="transmembrane region" description="Helical" evidence="11">
    <location>
        <begin position="12"/>
        <end position="33"/>
    </location>
</feature>
<feature type="transmembrane region" description="Helical" evidence="11">
    <location>
        <begin position="345"/>
        <end position="365"/>
    </location>
</feature>
<dbReference type="PANTHER" id="PTHR43562:SF3">
    <property type="entry name" value="SODIUM ION_PROTON EXCHANGER (EUROFUNG)"/>
    <property type="match status" value="1"/>
</dbReference>
<accession>A0A0C3MK90</accession>
<keyword evidence="14" id="KW-1185">Reference proteome</keyword>
<dbReference type="GO" id="GO:1902600">
    <property type="term" value="P:proton transmembrane transport"/>
    <property type="evidence" value="ECO:0007669"/>
    <property type="project" value="InterPro"/>
</dbReference>
<dbReference type="EMBL" id="KN822944">
    <property type="protein sequence ID" value="KIO34127.1"/>
    <property type="molecule type" value="Genomic_DNA"/>
</dbReference>
<dbReference type="OrthoDB" id="1288932at2759"/>
<feature type="transmembrane region" description="Helical" evidence="11">
    <location>
        <begin position="40"/>
        <end position="59"/>
    </location>
</feature>
<dbReference type="AlphaFoldDB" id="A0A0C3MK90"/>
<evidence type="ECO:0000256" key="11">
    <source>
        <dbReference type="SAM" id="Phobius"/>
    </source>
</evidence>
<feature type="transmembrane region" description="Helical" evidence="11">
    <location>
        <begin position="372"/>
        <end position="392"/>
    </location>
</feature>
<feature type="transmembrane region" description="Helical" evidence="11">
    <location>
        <begin position="212"/>
        <end position="231"/>
    </location>
</feature>
<evidence type="ECO:0000256" key="9">
    <source>
        <dbReference type="ARBA" id="ARBA00023201"/>
    </source>
</evidence>
<feature type="transmembrane region" description="Helical" evidence="11">
    <location>
        <begin position="444"/>
        <end position="464"/>
    </location>
</feature>
<keyword evidence="3" id="KW-0050">Antiport</keyword>
<feature type="transmembrane region" description="Helical" evidence="11">
    <location>
        <begin position="65"/>
        <end position="84"/>
    </location>
</feature>
<dbReference type="GO" id="GO:0016020">
    <property type="term" value="C:membrane"/>
    <property type="evidence" value="ECO:0007669"/>
    <property type="project" value="UniProtKB-SubCell"/>
</dbReference>
<feature type="transmembrane region" description="Helical" evidence="11">
    <location>
        <begin position="96"/>
        <end position="117"/>
    </location>
</feature>
<sequence length="477" mass="51543">MSTRAAVYHEPALPDILVASSYLYLLNLAYWVVEKTCHAGLVGNIIIGIIYGTPLSRILQPAWEATFWLLGYVGLILIVFEGGLHTDLDLFRENVVLSIVTASTGIAVPIGLTLLLFHFGFHLSLMDSFAAGAALAATSLGTTFAVLESSARNPKETGSEASTPIDIRHTRIGCTLLAAALIDDILGLVLAAVIPSIRNTDGEQHKPLAEAIARPIGVSIALFLLVEIGPLRRGLVACLSFVHRKARSWMQLDGASICTFLIVVTLSAMVAAAHYAGASVLLGAWVTGAMLGEVDRAEQRRHGLEEHPSNPLPSEIVTESQGPRTTHSTFLAAFEYHLVPIQKPILAPLFFGAIGTAIPFLDLWAGRIIWRGIIYSVLMVIAKMVVGVWILVWPSTDKERTQNPDAQSTSTYPALLLSIAMVSRGEISLLIAQLGQLSDEAYQLTMWAILLCTILGPLCTGLLLKRKREECLAGRWG</sequence>
<evidence type="ECO:0000256" key="7">
    <source>
        <dbReference type="ARBA" id="ARBA00023065"/>
    </source>
</evidence>